<dbReference type="HOGENOM" id="CLU_2668548_0_0_5"/>
<name>K0PSJ4_9HYPH</name>
<feature type="compositionally biased region" description="Polar residues" evidence="1">
    <location>
        <begin position="43"/>
        <end position="75"/>
    </location>
</feature>
<dbReference type="EMBL" id="CANI01000027">
    <property type="protein sequence ID" value="CCM76818.1"/>
    <property type="molecule type" value="Genomic_DNA"/>
</dbReference>
<evidence type="ECO:0000256" key="1">
    <source>
        <dbReference type="SAM" id="MobiDB-lite"/>
    </source>
</evidence>
<reference evidence="2 3" key="1">
    <citation type="journal article" date="2013" name="Genome Announc.">
        <title>Draft Genome Sequence of Rhizobium mesoamericanum STM3625, a Nitrogen-Fixing Symbiont of Mimosa pudica Isolated in French Guiana (South America).</title>
        <authorList>
            <person name="Moulin L."/>
            <person name="Mornico D."/>
            <person name="Melkonian R."/>
            <person name="Klonowska A."/>
        </authorList>
    </citation>
    <scope>NUCLEOTIDE SEQUENCE [LARGE SCALE GENOMIC DNA]</scope>
    <source>
        <strain evidence="2 3">STM3625</strain>
    </source>
</reference>
<dbReference type="Proteomes" id="UP000009319">
    <property type="component" value="Unassembled WGS sequence"/>
</dbReference>
<sequence>MIGKAISQRLAELGAGKTLQFRLSKQERAIDTRRKVLTRENGNRASSSRPLSNGTDASCQSTLFARATGNRSMTS</sequence>
<dbReference type="STRING" id="1211777.BN77_3855"/>
<keyword evidence="3" id="KW-1185">Reference proteome</keyword>
<protein>
    <submittedName>
        <fullName evidence="2">Uncharacterized protein</fullName>
    </submittedName>
</protein>
<accession>K0PSJ4</accession>
<proteinExistence type="predicted"/>
<dbReference type="AlphaFoldDB" id="K0PSJ4"/>
<evidence type="ECO:0000313" key="3">
    <source>
        <dbReference type="Proteomes" id="UP000009319"/>
    </source>
</evidence>
<comment type="caution">
    <text evidence="2">The sequence shown here is derived from an EMBL/GenBank/DDBJ whole genome shotgun (WGS) entry which is preliminary data.</text>
</comment>
<feature type="region of interest" description="Disordered" evidence="1">
    <location>
        <begin position="37"/>
        <end position="75"/>
    </location>
</feature>
<gene>
    <name evidence="2" type="ORF">BN77_3855</name>
</gene>
<evidence type="ECO:0000313" key="2">
    <source>
        <dbReference type="EMBL" id="CCM76818.1"/>
    </source>
</evidence>
<organism evidence="2 3">
    <name type="scientific">Rhizobium mesoamericanum STM3625</name>
    <dbReference type="NCBI Taxonomy" id="1211777"/>
    <lineage>
        <taxon>Bacteria</taxon>
        <taxon>Pseudomonadati</taxon>
        <taxon>Pseudomonadota</taxon>
        <taxon>Alphaproteobacteria</taxon>
        <taxon>Hyphomicrobiales</taxon>
        <taxon>Rhizobiaceae</taxon>
        <taxon>Rhizobium/Agrobacterium group</taxon>
        <taxon>Rhizobium</taxon>
    </lineage>
</organism>